<organism evidence="2 3">
    <name type="scientific">Stentor coeruleus</name>
    <dbReference type="NCBI Taxonomy" id="5963"/>
    <lineage>
        <taxon>Eukaryota</taxon>
        <taxon>Sar</taxon>
        <taxon>Alveolata</taxon>
        <taxon>Ciliophora</taxon>
        <taxon>Postciliodesmatophora</taxon>
        <taxon>Heterotrichea</taxon>
        <taxon>Heterotrichida</taxon>
        <taxon>Stentoridae</taxon>
        <taxon>Stentor</taxon>
    </lineage>
</organism>
<proteinExistence type="predicted"/>
<dbReference type="InterPro" id="IPR014710">
    <property type="entry name" value="RmlC-like_jellyroll"/>
</dbReference>
<comment type="caution">
    <text evidence="2">The sequence shown here is derived from an EMBL/GenBank/DDBJ whole genome shotgun (WGS) entry which is preliminary data.</text>
</comment>
<dbReference type="SMART" id="SM00100">
    <property type="entry name" value="cNMP"/>
    <property type="match status" value="2"/>
</dbReference>
<dbReference type="Proteomes" id="UP000187209">
    <property type="component" value="Unassembled WGS sequence"/>
</dbReference>
<evidence type="ECO:0000313" key="2">
    <source>
        <dbReference type="EMBL" id="OMJ75820.1"/>
    </source>
</evidence>
<dbReference type="PRINTS" id="PR00103">
    <property type="entry name" value="CAMPKINASE"/>
</dbReference>
<dbReference type="AlphaFoldDB" id="A0A1R2BGE7"/>
<dbReference type="Gene3D" id="2.60.120.10">
    <property type="entry name" value="Jelly Rolls"/>
    <property type="match status" value="2"/>
</dbReference>
<accession>A0A1R2BGE7</accession>
<dbReference type="CDD" id="cd00038">
    <property type="entry name" value="CAP_ED"/>
    <property type="match status" value="2"/>
</dbReference>
<evidence type="ECO:0000313" key="3">
    <source>
        <dbReference type="Proteomes" id="UP000187209"/>
    </source>
</evidence>
<dbReference type="PROSITE" id="PS00889">
    <property type="entry name" value="CNMP_BINDING_2"/>
    <property type="match status" value="1"/>
</dbReference>
<protein>
    <recommendedName>
        <fullName evidence="1">Cyclic nucleotide-binding domain-containing protein</fullName>
    </recommendedName>
</protein>
<dbReference type="SUPFAM" id="SSF51206">
    <property type="entry name" value="cAMP-binding domain-like"/>
    <property type="match status" value="2"/>
</dbReference>
<reference evidence="2 3" key="1">
    <citation type="submission" date="2016-11" db="EMBL/GenBank/DDBJ databases">
        <title>The macronuclear genome of Stentor coeruleus: a giant cell with tiny introns.</title>
        <authorList>
            <person name="Slabodnick M."/>
            <person name="Ruby J.G."/>
            <person name="Reiff S.B."/>
            <person name="Swart E.C."/>
            <person name="Gosai S."/>
            <person name="Prabakaran S."/>
            <person name="Witkowska E."/>
            <person name="Larue G.E."/>
            <person name="Fisher S."/>
            <person name="Freeman R.M."/>
            <person name="Gunawardena J."/>
            <person name="Chu W."/>
            <person name="Stover N.A."/>
            <person name="Gregory B.D."/>
            <person name="Nowacki M."/>
            <person name="Derisi J."/>
            <person name="Roy S.W."/>
            <person name="Marshall W.F."/>
            <person name="Sood P."/>
        </authorList>
    </citation>
    <scope>NUCLEOTIDE SEQUENCE [LARGE SCALE GENOMIC DNA]</scope>
    <source>
        <strain evidence="2">WM001</strain>
    </source>
</reference>
<gene>
    <name evidence="2" type="ORF">SteCoe_24958</name>
</gene>
<dbReference type="PANTHER" id="PTHR23011">
    <property type="entry name" value="CYCLIC NUCLEOTIDE-BINDING DOMAIN CONTAINING PROTEIN"/>
    <property type="match status" value="1"/>
</dbReference>
<dbReference type="OrthoDB" id="291970at2759"/>
<dbReference type="InterPro" id="IPR018490">
    <property type="entry name" value="cNMP-bd_dom_sf"/>
</dbReference>
<dbReference type="InterPro" id="IPR000595">
    <property type="entry name" value="cNMP-bd_dom"/>
</dbReference>
<evidence type="ECO:0000259" key="1">
    <source>
        <dbReference type="PROSITE" id="PS50042"/>
    </source>
</evidence>
<dbReference type="Pfam" id="PF00027">
    <property type="entry name" value="cNMP_binding"/>
    <property type="match status" value="1"/>
</dbReference>
<dbReference type="PROSITE" id="PS00888">
    <property type="entry name" value="CNMP_BINDING_1"/>
    <property type="match status" value="1"/>
</dbReference>
<feature type="domain" description="Cyclic nucleotide-binding" evidence="1">
    <location>
        <begin position="40"/>
        <end position="208"/>
    </location>
</feature>
<dbReference type="InterPro" id="IPR018488">
    <property type="entry name" value="cNMP-bd_CS"/>
</dbReference>
<feature type="domain" description="Cyclic nucleotide-binding" evidence="1">
    <location>
        <begin position="228"/>
        <end position="339"/>
    </location>
</feature>
<dbReference type="PROSITE" id="PS50042">
    <property type="entry name" value="CNMP_BINDING_3"/>
    <property type="match status" value="2"/>
</dbReference>
<keyword evidence="3" id="KW-1185">Reference proteome</keyword>
<sequence>MNTIPSQFTKNLMSIFSALPSQRSQHDLEEIMKVTKDIKFLKNLSEERNSDRVHWECCRVMTLEIFNPGDNVINFGEPGDKYYIIIKGKVSVLVPSMNRKKLISTPSSNFKSIKKPPSLSIPPLKHDFHPEEEAEKSPYIKSKQFDFDTNLIENPHDFSDFKELKTLSDGDSFGELALLSDNPRSATVKCKEISYFAVLSQKDYKKILRTDAQKSIHDRIQYLYQLPMFNGANHATLKNLAFLMTECTFRKKQVLYVEGSPAEYICFIKSGEFKLTVNEQIKVPTNYKESSLLKLKLMKKKNRKVNFQVVVKGKGEIFGQEELIEDQSKRSRTCTCVSTFGQVYMVYINDVKNRPACQMMINCIKEKNNIENKRNSNRLETLRTVENLKHIITPKKEKIMSPENIQNALHSINQKILPPYYVTPQHTSKIKEPFTNKNIIFRSRQRNASDSRLGSDTTRSIRMSASQVSIKPNDDGLENSYLVKSILKRSGISGFFKENYNKDLDSPVGVKIRHFRNKTHKIA</sequence>
<name>A0A1R2BGE7_9CILI</name>
<dbReference type="PANTHER" id="PTHR23011:SF28">
    <property type="entry name" value="CYCLIC NUCLEOTIDE-BINDING DOMAIN CONTAINING PROTEIN"/>
    <property type="match status" value="1"/>
</dbReference>
<dbReference type="EMBL" id="MPUH01000667">
    <property type="protein sequence ID" value="OMJ75820.1"/>
    <property type="molecule type" value="Genomic_DNA"/>
</dbReference>